<dbReference type="Gene3D" id="3.40.50.1220">
    <property type="entry name" value="TPP-binding domain"/>
    <property type="match status" value="1"/>
</dbReference>
<evidence type="ECO:0000256" key="2">
    <source>
        <dbReference type="ARBA" id="ARBA00022679"/>
    </source>
</evidence>
<dbReference type="OrthoDB" id="420264at2759"/>
<dbReference type="EMBL" id="MCFE01000168">
    <property type="protein sequence ID" value="ORX95766.1"/>
    <property type="molecule type" value="Genomic_DNA"/>
</dbReference>
<sequence length="362" mass="41149">MSFESFHPTAEAISSDSPAFKSEYSIDPQSPDSRIITSPTLESFVEYIKTHEIKNIVVLSGAGISTAAGIPDFRTPGTGLYDNLQKFDLPEPEDIFDIEYFHENPLPFYTLAKELYPGNFEPTLTHCFIRFLHEKGLLLRNFTQNIDTLERECGLPEAKIVEAHGSFYTAHCTSPSCSREYQQDWMKEKIFNSEVPKCQSCDALIKPDITFFGETLPKIYHERIEEDFDHCELLIVIGTSLKVQPFASLIDRVANNVPRLLINRQLSGVQTDPSLQTYLGFDFEGTHQPFQRDALFLGTADEGCLKMMELLGWKAEFFTFFEKEARHWKASYSDIPATVPAALEEQETEGITKSLERITLKV</sequence>
<feature type="active site" description="Proton acceptor" evidence="7 10">
    <location>
        <position position="164"/>
    </location>
</feature>
<dbReference type="InParanoid" id="A0A1Y1YDF8"/>
<keyword evidence="13" id="KW-1185">Reference proteome</keyword>
<dbReference type="PIRSF" id="PIRSF037938">
    <property type="entry name" value="SIR2_euk"/>
    <property type="match status" value="1"/>
</dbReference>
<comment type="caution">
    <text evidence="12">The sequence shown here is derived from an EMBL/GenBank/DDBJ whole genome shotgun (WGS) entry which is preliminary data.</text>
</comment>
<feature type="binding site" evidence="8">
    <location>
        <begin position="239"/>
        <end position="240"/>
    </location>
    <ligand>
        <name>NAD(+)</name>
        <dbReference type="ChEBI" id="CHEBI:57540"/>
    </ligand>
</feature>
<dbReference type="CDD" id="cd01408">
    <property type="entry name" value="SIRT1"/>
    <property type="match status" value="1"/>
</dbReference>
<dbReference type="GO" id="GO:0070403">
    <property type="term" value="F:NAD+ binding"/>
    <property type="evidence" value="ECO:0007669"/>
    <property type="project" value="UniProtKB-UniRule"/>
</dbReference>
<comment type="similarity">
    <text evidence="1 6">Belongs to the sirtuin family. Class I subfamily.</text>
</comment>
<dbReference type="PROSITE" id="PS50305">
    <property type="entry name" value="SIRTUIN"/>
    <property type="match status" value="1"/>
</dbReference>
<dbReference type="InterPro" id="IPR017328">
    <property type="entry name" value="Sirtuin_class_I"/>
</dbReference>
<evidence type="ECO:0000259" key="11">
    <source>
        <dbReference type="PROSITE" id="PS50305"/>
    </source>
</evidence>
<dbReference type="GO" id="GO:0017136">
    <property type="term" value="F:histone deacetylase activity, NAD-dependent"/>
    <property type="evidence" value="ECO:0007669"/>
    <property type="project" value="InterPro"/>
</dbReference>
<dbReference type="AlphaFoldDB" id="A0A1Y1YDF8"/>
<organism evidence="12 13">
    <name type="scientific">Basidiobolus meristosporus CBS 931.73</name>
    <dbReference type="NCBI Taxonomy" id="1314790"/>
    <lineage>
        <taxon>Eukaryota</taxon>
        <taxon>Fungi</taxon>
        <taxon>Fungi incertae sedis</taxon>
        <taxon>Zoopagomycota</taxon>
        <taxon>Entomophthoromycotina</taxon>
        <taxon>Basidiobolomycetes</taxon>
        <taxon>Basidiobolales</taxon>
        <taxon>Basidiobolaceae</taxon>
        <taxon>Basidiobolus</taxon>
    </lineage>
</organism>
<dbReference type="InterPro" id="IPR050134">
    <property type="entry name" value="NAD-dep_sirtuin_deacylases"/>
</dbReference>
<reference evidence="12 13" key="1">
    <citation type="submission" date="2016-07" db="EMBL/GenBank/DDBJ databases">
        <title>Pervasive Adenine N6-methylation of Active Genes in Fungi.</title>
        <authorList>
            <consortium name="DOE Joint Genome Institute"/>
            <person name="Mondo S.J."/>
            <person name="Dannebaum R.O."/>
            <person name="Kuo R.C."/>
            <person name="Labutti K."/>
            <person name="Haridas S."/>
            <person name="Kuo A."/>
            <person name="Salamov A."/>
            <person name="Ahrendt S.R."/>
            <person name="Lipzen A."/>
            <person name="Sullivan W."/>
            <person name="Andreopoulos W.B."/>
            <person name="Clum A."/>
            <person name="Lindquist E."/>
            <person name="Daum C."/>
            <person name="Ramamoorthy G.K."/>
            <person name="Gryganskyi A."/>
            <person name="Culley D."/>
            <person name="Magnuson J.K."/>
            <person name="James T.Y."/>
            <person name="O'Malley M.A."/>
            <person name="Stajich J.E."/>
            <person name="Spatafora J.W."/>
            <person name="Visel A."/>
            <person name="Grigoriev I.V."/>
        </authorList>
    </citation>
    <scope>NUCLEOTIDE SEQUENCE [LARGE SCALE GENOMIC DNA]</scope>
    <source>
        <strain evidence="12 13">CBS 931.73</strain>
    </source>
</reference>
<evidence type="ECO:0000256" key="9">
    <source>
        <dbReference type="PIRSR" id="PIRSR037938-3"/>
    </source>
</evidence>
<dbReference type="Proteomes" id="UP000193498">
    <property type="component" value="Unassembled WGS sequence"/>
</dbReference>
<dbReference type="Pfam" id="PF02146">
    <property type="entry name" value="SIR2"/>
    <property type="match status" value="1"/>
</dbReference>
<evidence type="ECO:0000256" key="6">
    <source>
        <dbReference type="PIRNR" id="PIRNR037938"/>
    </source>
</evidence>
<evidence type="ECO:0000256" key="3">
    <source>
        <dbReference type="ARBA" id="ARBA00022723"/>
    </source>
</evidence>
<gene>
    <name evidence="12" type="ORF">K493DRAFT_260231</name>
</gene>
<evidence type="ECO:0000256" key="8">
    <source>
        <dbReference type="PIRSR" id="PIRSR037938-2"/>
    </source>
</evidence>
<evidence type="ECO:0000256" key="1">
    <source>
        <dbReference type="ARBA" id="ARBA00006924"/>
    </source>
</evidence>
<dbReference type="EC" id="2.3.1.286" evidence="6"/>
<dbReference type="SUPFAM" id="SSF52467">
    <property type="entry name" value="DHS-like NAD/FAD-binding domain"/>
    <property type="match status" value="1"/>
</dbReference>
<accession>A0A1Y1YDF8</accession>
<keyword evidence="3 6" id="KW-0479">Metal-binding</keyword>
<evidence type="ECO:0000256" key="7">
    <source>
        <dbReference type="PIRSR" id="PIRSR037938-1"/>
    </source>
</evidence>
<keyword evidence="4 6" id="KW-0862">Zinc</keyword>
<dbReference type="InterPro" id="IPR003000">
    <property type="entry name" value="Sirtuin"/>
</dbReference>
<proteinExistence type="inferred from homology"/>
<evidence type="ECO:0000313" key="12">
    <source>
        <dbReference type="EMBL" id="ORX95766.1"/>
    </source>
</evidence>
<dbReference type="GO" id="GO:0008270">
    <property type="term" value="F:zinc ion binding"/>
    <property type="evidence" value="ECO:0007669"/>
    <property type="project" value="UniProtKB-UniRule"/>
</dbReference>
<feature type="binding site" evidence="8">
    <location>
        <begin position="62"/>
        <end position="66"/>
    </location>
    <ligand>
        <name>NAD(+)</name>
        <dbReference type="ChEBI" id="CHEBI:57540"/>
    </ligand>
</feature>
<dbReference type="InterPro" id="IPR029035">
    <property type="entry name" value="DHS-like_NAD/FAD-binding_dom"/>
</dbReference>
<evidence type="ECO:0000313" key="13">
    <source>
        <dbReference type="Proteomes" id="UP000193498"/>
    </source>
</evidence>
<dbReference type="STRING" id="1314790.A0A1Y1YDF8"/>
<feature type="binding site" evidence="9 10">
    <location>
        <position position="201"/>
    </location>
    <ligand>
        <name>Zn(2+)</name>
        <dbReference type="ChEBI" id="CHEBI:29105"/>
    </ligand>
</feature>
<keyword evidence="2 6" id="KW-0808">Transferase</keyword>
<feature type="binding site" evidence="9 10">
    <location>
        <position position="172"/>
    </location>
    <ligand>
        <name>Zn(2+)</name>
        <dbReference type="ChEBI" id="CHEBI:29105"/>
    </ligand>
</feature>
<dbReference type="InterPro" id="IPR026590">
    <property type="entry name" value="Ssirtuin_cat_dom"/>
</dbReference>
<evidence type="ECO:0000256" key="10">
    <source>
        <dbReference type="PROSITE-ProRule" id="PRU00236"/>
    </source>
</evidence>
<feature type="binding site" evidence="9 10">
    <location>
        <position position="177"/>
    </location>
    <ligand>
        <name>Zn(2+)</name>
        <dbReference type="ChEBI" id="CHEBI:29105"/>
    </ligand>
</feature>
<dbReference type="GO" id="GO:0005634">
    <property type="term" value="C:nucleus"/>
    <property type="evidence" value="ECO:0007669"/>
    <property type="project" value="TreeGrafter"/>
</dbReference>
<dbReference type="PANTHER" id="PTHR11085:SF6">
    <property type="entry name" value="NAD-DEPENDENT PROTEIN DEACETYLASE SIRTUIN-2"/>
    <property type="match status" value="1"/>
</dbReference>
<protein>
    <recommendedName>
        <fullName evidence="6">NAD-dependent protein deacetylase</fullName>
        <ecNumber evidence="6">2.3.1.286</ecNumber>
    </recommendedName>
</protein>
<comment type="catalytic activity">
    <reaction evidence="6">
        <text>N(6)-acetyl-L-lysyl-[protein] + NAD(+) + H2O = 2''-O-acetyl-ADP-D-ribose + nicotinamide + L-lysyl-[protein]</text>
        <dbReference type="Rhea" id="RHEA:43636"/>
        <dbReference type="Rhea" id="RHEA-COMP:9752"/>
        <dbReference type="Rhea" id="RHEA-COMP:10731"/>
        <dbReference type="ChEBI" id="CHEBI:15377"/>
        <dbReference type="ChEBI" id="CHEBI:17154"/>
        <dbReference type="ChEBI" id="CHEBI:29969"/>
        <dbReference type="ChEBI" id="CHEBI:57540"/>
        <dbReference type="ChEBI" id="CHEBI:61930"/>
        <dbReference type="ChEBI" id="CHEBI:83767"/>
        <dbReference type="EC" id="2.3.1.286"/>
    </reaction>
</comment>
<keyword evidence="5 6" id="KW-0520">NAD</keyword>
<feature type="binding site" evidence="9 10">
    <location>
        <position position="198"/>
    </location>
    <ligand>
        <name>Zn(2+)</name>
        <dbReference type="ChEBI" id="CHEBI:29105"/>
    </ligand>
</feature>
<dbReference type="FunCoup" id="A0A1Y1YDF8">
    <property type="interactions" value="324"/>
</dbReference>
<dbReference type="InterPro" id="IPR026591">
    <property type="entry name" value="Sirtuin_cat_small_dom_sf"/>
</dbReference>
<evidence type="ECO:0000256" key="5">
    <source>
        <dbReference type="ARBA" id="ARBA00023027"/>
    </source>
</evidence>
<feature type="binding site" evidence="8">
    <location>
        <begin position="72"/>
        <end position="74"/>
    </location>
    <ligand>
        <name>NAD(+)</name>
        <dbReference type="ChEBI" id="CHEBI:57540"/>
    </ligand>
</feature>
<feature type="domain" description="Deacetylase sirtuin-type" evidence="11">
    <location>
        <begin position="34"/>
        <end position="314"/>
    </location>
</feature>
<feature type="binding site" evidence="8">
    <location>
        <begin position="144"/>
        <end position="147"/>
    </location>
    <ligand>
        <name>NAD(+)</name>
        <dbReference type="ChEBI" id="CHEBI:57540"/>
    </ligand>
</feature>
<comment type="cofactor">
    <cofactor evidence="9">
        <name>Zn(2+)</name>
        <dbReference type="ChEBI" id="CHEBI:29105"/>
    </cofactor>
    <text evidence="9">Binds 1 zinc ion per subunit.</text>
</comment>
<dbReference type="PANTHER" id="PTHR11085">
    <property type="entry name" value="NAD-DEPENDENT PROTEIN DEACYLASE SIRTUIN-5, MITOCHONDRIAL-RELATED"/>
    <property type="match status" value="1"/>
</dbReference>
<name>A0A1Y1YDF8_9FUNG</name>
<dbReference type="Gene3D" id="3.30.1600.10">
    <property type="entry name" value="SIR2/SIRT2 'Small Domain"/>
    <property type="match status" value="1"/>
</dbReference>
<evidence type="ECO:0000256" key="4">
    <source>
        <dbReference type="ARBA" id="ARBA00022833"/>
    </source>
</evidence>